<organism evidence="4 5">
    <name type="scientific">Xenorhabdus eapokensis</name>
    <dbReference type="NCBI Taxonomy" id="1873482"/>
    <lineage>
        <taxon>Bacteria</taxon>
        <taxon>Pseudomonadati</taxon>
        <taxon>Pseudomonadota</taxon>
        <taxon>Gammaproteobacteria</taxon>
        <taxon>Enterobacterales</taxon>
        <taxon>Morganellaceae</taxon>
        <taxon>Xenorhabdus</taxon>
    </lineage>
</organism>
<keyword evidence="1 4" id="KW-0808">Transferase</keyword>
<dbReference type="SUPFAM" id="SSF53756">
    <property type="entry name" value="UDP-Glycosyltransferase/glycogen phosphorylase"/>
    <property type="match status" value="1"/>
</dbReference>
<name>A0A1Q5TNY0_9GAMM</name>
<dbReference type="Pfam" id="PF13439">
    <property type="entry name" value="Glyco_transf_4"/>
    <property type="match status" value="1"/>
</dbReference>
<dbReference type="CDD" id="cd03809">
    <property type="entry name" value="GT4_MtfB-like"/>
    <property type="match status" value="1"/>
</dbReference>
<accession>A0A1Q5TNY0</accession>
<evidence type="ECO:0000259" key="3">
    <source>
        <dbReference type="Pfam" id="PF13439"/>
    </source>
</evidence>
<dbReference type="Gene3D" id="3.40.50.2000">
    <property type="entry name" value="Glycogen Phosphorylase B"/>
    <property type="match status" value="2"/>
</dbReference>
<evidence type="ECO:0000313" key="5">
    <source>
        <dbReference type="Proteomes" id="UP000186268"/>
    </source>
</evidence>
<feature type="domain" description="Glycosyl transferase family 1" evidence="2">
    <location>
        <begin position="178"/>
        <end position="319"/>
    </location>
</feature>
<evidence type="ECO:0000256" key="1">
    <source>
        <dbReference type="ARBA" id="ARBA00022679"/>
    </source>
</evidence>
<sequence>MVINLARVGREGTGLWQYTLKFIKAMSNLQKVNGIICAKSQERFFISLGVPMIIVPDMVSNTSKISRVRPILWLLYTPYLALRVYMKFGLCKVVSTTHHNIPFLRRQIITIHDLRPYTYPDSFLQRIYFRYILPILVKRCHHILTVSNTVKKQISLSYNVSEESISVIYNSIELADFKPASKKGDYLLAVGTSWPHKNIHSLLAVSEVWCEKYSLIIVCGRTNYAAHLRELVEQLSLNEKVVILHDANFKNLCSLYTHASALIYPSLDEGFGIPPIEAMASHTPVIVSNIPVFHEVLGDSAIYVNPNDKNSWISAFESLQEPKSWIDKGIVKASYYDSHLMTKMVSNWLEKMEK</sequence>
<dbReference type="OrthoDB" id="9062832at2"/>
<dbReference type="GO" id="GO:0016757">
    <property type="term" value="F:glycosyltransferase activity"/>
    <property type="evidence" value="ECO:0007669"/>
    <property type="project" value="InterPro"/>
</dbReference>
<dbReference type="RefSeq" id="WP_074024290.1">
    <property type="nucleotide sequence ID" value="NZ_CAWNAG010000101.1"/>
</dbReference>
<gene>
    <name evidence="4" type="ORF">Xedl_02640</name>
</gene>
<dbReference type="Pfam" id="PF00534">
    <property type="entry name" value="Glycos_transf_1"/>
    <property type="match status" value="1"/>
</dbReference>
<dbReference type="InterPro" id="IPR001296">
    <property type="entry name" value="Glyco_trans_1"/>
</dbReference>
<evidence type="ECO:0000313" key="4">
    <source>
        <dbReference type="EMBL" id="OKP01945.1"/>
    </source>
</evidence>
<dbReference type="PANTHER" id="PTHR46401">
    <property type="entry name" value="GLYCOSYLTRANSFERASE WBBK-RELATED"/>
    <property type="match status" value="1"/>
</dbReference>
<evidence type="ECO:0000259" key="2">
    <source>
        <dbReference type="Pfam" id="PF00534"/>
    </source>
</evidence>
<dbReference type="Proteomes" id="UP000186268">
    <property type="component" value="Unassembled WGS sequence"/>
</dbReference>
<protein>
    <submittedName>
        <fullName evidence="4">Glycosyl transferases group 1 family protein</fullName>
    </submittedName>
</protein>
<reference evidence="4 5" key="1">
    <citation type="submission" date="2016-09" db="EMBL/GenBank/DDBJ databases">
        <title>Xenorhabdus thuongxuanensis sp. nov. and Xenorhabdus eapokensis sp. nov., isolated from Steinernema species.</title>
        <authorList>
            <person name="Kaempfer P."/>
            <person name="Tobias N.J."/>
            <person name="Phan Ke L."/>
            <person name="Bode H.B."/>
            <person name="Glaeser S.P."/>
        </authorList>
    </citation>
    <scope>NUCLEOTIDE SEQUENCE [LARGE SCALE GENOMIC DNA]</scope>
    <source>
        <strain evidence="4 5">DL20</strain>
    </source>
</reference>
<feature type="domain" description="Glycosyltransferase subfamily 4-like N-terminal" evidence="3">
    <location>
        <begin position="79"/>
        <end position="174"/>
    </location>
</feature>
<dbReference type="EMBL" id="MKGQ01000019">
    <property type="protein sequence ID" value="OKP01945.1"/>
    <property type="molecule type" value="Genomic_DNA"/>
</dbReference>
<dbReference type="AlphaFoldDB" id="A0A1Q5TNY0"/>
<comment type="caution">
    <text evidence="4">The sequence shown here is derived from an EMBL/GenBank/DDBJ whole genome shotgun (WGS) entry which is preliminary data.</text>
</comment>
<dbReference type="GO" id="GO:0009103">
    <property type="term" value="P:lipopolysaccharide biosynthetic process"/>
    <property type="evidence" value="ECO:0007669"/>
    <property type="project" value="TreeGrafter"/>
</dbReference>
<keyword evidence="5" id="KW-1185">Reference proteome</keyword>
<proteinExistence type="predicted"/>
<dbReference type="STRING" id="1873482.Xedl_02640"/>
<dbReference type="PANTHER" id="PTHR46401:SF2">
    <property type="entry name" value="GLYCOSYLTRANSFERASE WBBK-RELATED"/>
    <property type="match status" value="1"/>
</dbReference>
<dbReference type="InterPro" id="IPR028098">
    <property type="entry name" value="Glyco_trans_4-like_N"/>
</dbReference>